<dbReference type="Gene3D" id="3.40.720.10">
    <property type="entry name" value="Alkaline Phosphatase, subunit A"/>
    <property type="match status" value="1"/>
</dbReference>
<evidence type="ECO:0000313" key="2">
    <source>
        <dbReference type="Proteomes" id="UP000199648"/>
    </source>
</evidence>
<dbReference type="AlphaFoldDB" id="A0A1G5QHU1"/>
<keyword evidence="2" id="KW-1185">Reference proteome</keyword>
<gene>
    <name evidence="1" type="ORF">SAMN03097708_02084</name>
</gene>
<organism evidence="1 2">
    <name type="scientific">Thiohalomonas denitrificans</name>
    <dbReference type="NCBI Taxonomy" id="415747"/>
    <lineage>
        <taxon>Bacteria</taxon>
        <taxon>Pseudomonadati</taxon>
        <taxon>Pseudomonadota</taxon>
        <taxon>Gammaproteobacteria</taxon>
        <taxon>Thiohalomonadales</taxon>
        <taxon>Thiohalomonadaceae</taxon>
        <taxon>Thiohalomonas</taxon>
    </lineage>
</organism>
<dbReference type="STRING" id="415747.SAMN03097708_02084"/>
<dbReference type="InterPro" id="IPR002591">
    <property type="entry name" value="Phosphodiest/P_Trfase"/>
</dbReference>
<protein>
    <submittedName>
        <fullName evidence="1">Type I phosphodiesterase / nucleotide pyrophosphatase</fullName>
    </submittedName>
</protein>
<sequence length="381" mass="41602">MHLPDYDNSIVNLAASVARAGGAGDTGYAPLPQLPTARLEGRPVVLLVADGLGNELLQHHPDSHLAWHLAGQLTSVFPSTTAAAVTSFATAVAPQQHAITGWFTWFRELGSVSAVLPFAPRGGGTDFARLGIEPQQLVGARPFAERLVVPSRVLTPSSIVDSAYTRFTGNTSERHGHQGLSDFFEQLSGLVHSGPGYIYAYWTEVDALAHQHGFHSEQVNEHFFHFDRFFGNFLEAIAGTGAIVLVTADHGLIDTVPERIIRVEEHPQLEKTLALPLCGEPRAAFCYVRSGRAAEFEAYIQGELGHAIEMRHSRELIEAGWFGQGPADPRLDHRVGDYTLLMRDNWVIHDRLLTETPFSQIGVHGGISEAEMTVPLIIVES</sequence>
<dbReference type="RefSeq" id="WP_092996465.1">
    <property type="nucleotide sequence ID" value="NZ_FMWD01000006.1"/>
</dbReference>
<dbReference type="EMBL" id="FMWD01000006">
    <property type="protein sequence ID" value="SCZ61100.1"/>
    <property type="molecule type" value="Genomic_DNA"/>
</dbReference>
<accession>A0A1G5QHU1</accession>
<reference evidence="1 2" key="1">
    <citation type="submission" date="2016-10" db="EMBL/GenBank/DDBJ databases">
        <authorList>
            <person name="de Groot N.N."/>
        </authorList>
    </citation>
    <scope>NUCLEOTIDE SEQUENCE [LARGE SCALE GENOMIC DNA]</scope>
    <source>
        <strain evidence="1 2">HLD2</strain>
    </source>
</reference>
<dbReference type="SUPFAM" id="SSF53649">
    <property type="entry name" value="Alkaline phosphatase-like"/>
    <property type="match status" value="1"/>
</dbReference>
<dbReference type="OrthoDB" id="502398at2"/>
<name>A0A1G5QHU1_9GAMM</name>
<dbReference type="Pfam" id="PF01663">
    <property type="entry name" value="Phosphodiest"/>
    <property type="match status" value="1"/>
</dbReference>
<proteinExistence type="predicted"/>
<dbReference type="Proteomes" id="UP000199648">
    <property type="component" value="Unassembled WGS sequence"/>
</dbReference>
<evidence type="ECO:0000313" key="1">
    <source>
        <dbReference type="EMBL" id="SCZ61100.1"/>
    </source>
</evidence>
<dbReference type="InterPro" id="IPR017850">
    <property type="entry name" value="Alkaline_phosphatase_core_sf"/>
</dbReference>